<organism evidence="2">
    <name type="scientific">Arabidopsis thaliana</name>
    <name type="common">Mouse-ear cress</name>
    <dbReference type="NCBI Taxonomy" id="3702"/>
    <lineage>
        <taxon>Eukaryota</taxon>
        <taxon>Viridiplantae</taxon>
        <taxon>Streptophyta</taxon>
        <taxon>Embryophyta</taxon>
        <taxon>Tracheophyta</taxon>
        <taxon>Spermatophyta</taxon>
        <taxon>Magnoliopsida</taxon>
        <taxon>eudicotyledons</taxon>
        <taxon>Gunneridae</taxon>
        <taxon>Pentapetalae</taxon>
        <taxon>rosids</taxon>
        <taxon>malvids</taxon>
        <taxon>Brassicales</taxon>
        <taxon>Brassicaceae</taxon>
        <taxon>Camelineae</taxon>
        <taxon>Arabidopsis</taxon>
    </lineage>
</organism>
<feature type="signal peptide" evidence="1">
    <location>
        <begin position="1"/>
        <end position="21"/>
    </location>
</feature>
<accession>Q9FYR3</accession>
<proteinExistence type="predicted"/>
<dbReference type="EMBL" id="AP000387">
    <property type="protein sequence ID" value="BAB09782.1"/>
    <property type="molecule type" value="Genomic_DNA"/>
</dbReference>
<keyword evidence="1" id="KW-0732">Signal</keyword>
<sequence length="106" mass="12262">MLIKVFSFLILMITMVINVSKECDEQSCLNLLLEVKTVFSSLSEMRRRDILIIVLKNSVRMIDMAMIGVMEDSKLYEEMKNDMLSVKEDTKLLMLHSSEPLNNNSK</sequence>
<protein>
    <submittedName>
        <fullName evidence="2">Similarity to pectinesterase</fullName>
    </submittedName>
</protein>
<evidence type="ECO:0000313" key="2">
    <source>
        <dbReference type="EMBL" id="BAB09782.1"/>
    </source>
</evidence>
<dbReference type="AlphaFoldDB" id="Q9FYR3"/>
<feature type="chain" id="PRO_5004326158" evidence="1">
    <location>
        <begin position="22"/>
        <end position="106"/>
    </location>
</feature>
<name>Q9FYR3_ARATH</name>
<reference evidence="2" key="1">
    <citation type="submission" date="1999-07" db="EMBL/GenBank/DDBJ databases">
        <title>Structural analysis of Arabidopsis thaliana chromosome 5. XI.</title>
        <authorList>
            <person name="Kaneko T."/>
            <person name="Katoh T."/>
            <person name="Asamizu E."/>
            <person name="Sato S."/>
            <person name="Nakamura Y."/>
            <person name="Kotani H."/>
            <person name="Tabata S."/>
        </authorList>
    </citation>
    <scope>NUCLEOTIDE SEQUENCE</scope>
</reference>
<dbReference type="ExpressionAtlas" id="Q9FYR3">
    <property type="expression patterns" value="differential"/>
</dbReference>
<evidence type="ECO:0000256" key="1">
    <source>
        <dbReference type="SAM" id="SignalP"/>
    </source>
</evidence>